<feature type="region of interest" description="Disordered" evidence="1">
    <location>
        <begin position="63"/>
        <end position="88"/>
    </location>
</feature>
<evidence type="ECO:0000256" key="1">
    <source>
        <dbReference type="SAM" id="MobiDB-lite"/>
    </source>
</evidence>
<feature type="region of interest" description="Disordered" evidence="1">
    <location>
        <begin position="1"/>
        <end position="40"/>
    </location>
</feature>
<protein>
    <submittedName>
        <fullName evidence="2">Uncharacterized protein</fullName>
    </submittedName>
</protein>
<comment type="caution">
    <text evidence="2">The sequence shown here is derived from an EMBL/GenBank/DDBJ whole genome shotgun (WGS) entry which is preliminary data.</text>
</comment>
<accession>A0A512DEK5</accession>
<keyword evidence="3" id="KW-1185">Reference proteome</keyword>
<evidence type="ECO:0000313" key="2">
    <source>
        <dbReference type="EMBL" id="GEO34899.1"/>
    </source>
</evidence>
<dbReference type="EMBL" id="BJYY01000016">
    <property type="protein sequence ID" value="GEO34899.1"/>
    <property type="molecule type" value="Genomic_DNA"/>
</dbReference>
<proteinExistence type="predicted"/>
<name>A0A512DEK5_9CELL</name>
<dbReference type="AlphaFoldDB" id="A0A512DEK5"/>
<evidence type="ECO:0000313" key="3">
    <source>
        <dbReference type="Proteomes" id="UP000321181"/>
    </source>
</evidence>
<sequence length="88" mass="9792">MLTRPPARVGWVGGTRGEPEPSAAAAVRRDGLQAQPDVRGQRHIRRDMARTLRRHRQIVILASRHVGTGAPSPDRRAGRARFVRVRGE</sequence>
<feature type="compositionally biased region" description="Basic residues" evidence="1">
    <location>
        <begin position="78"/>
        <end position="88"/>
    </location>
</feature>
<organism evidence="2 3">
    <name type="scientific">Cellulomonas aerilata</name>
    <dbReference type="NCBI Taxonomy" id="515326"/>
    <lineage>
        <taxon>Bacteria</taxon>
        <taxon>Bacillati</taxon>
        <taxon>Actinomycetota</taxon>
        <taxon>Actinomycetes</taxon>
        <taxon>Micrococcales</taxon>
        <taxon>Cellulomonadaceae</taxon>
        <taxon>Cellulomonas</taxon>
    </lineage>
</organism>
<reference evidence="2 3" key="1">
    <citation type="submission" date="2019-07" db="EMBL/GenBank/DDBJ databases">
        <title>Whole genome shotgun sequence of Cellulomonas aerilata NBRC 106308.</title>
        <authorList>
            <person name="Hosoyama A."/>
            <person name="Uohara A."/>
            <person name="Ohji S."/>
            <person name="Ichikawa N."/>
        </authorList>
    </citation>
    <scope>NUCLEOTIDE SEQUENCE [LARGE SCALE GENOMIC DNA]</scope>
    <source>
        <strain evidence="2 3">NBRC 106308</strain>
    </source>
</reference>
<gene>
    <name evidence="2" type="ORF">CAE01nite_26240</name>
</gene>
<dbReference type="Proteomes" id="UP000321181">
    <property type="component" value="Unassembled WGS sequence"/>
</dbReference>